<dbReference type="Proteomes" id="UP001501523">
    <property type="component" value="Unassembled WGS sequence"/>
</dbReference>
<organism evidence="2 3">
    <name type="scientific">Dokdonella soli</name>
    <dbReference type="NCBI Taxonomy" id="529810"/>
    <lineage>
        <taxon>Bacteria</taxon>
        <taxon>Pseudomonadati</taxon>
        <taxon>Pseudomonadota</taxon>
        <taxon>Gammaproteobacteria</taxon>
        <taxon>Lysobacterales</taxon>
        <taxon>Rhodanobacteraceae</taxon>
        <taxon>Dokdonella</taxon>
    </lineage>
</organism>
<gene>
    <name evidence="2" type="ORF">GCM10009105_16700</name>
</gene>
<dbReference type="Pfam" id="PF20396">
    <property type="entry name" value="DUF6689"/>
    <property type="match status" value="1"/>
</dbReference>
<evidence type="ECO:0000313" key="3">
    <source>
        <dbReference type="Proteomes" id="UP001501523"/>
    </source>
</evidence>
<protein>
    <recommendedName>
        <fullName evidence="4">Cohesin domain-containing protein</fullName>
    </recommendedName>
</protein>
<evidence type="ECO:0000313" key="2">
    <source>
        <dbReference type="EMBL" id="GAA0713365.1"/>
    </source>
</evidence>
<name>A0ABN1IH60_9GAMM</name>
<sequence>MIMTTLLRRFLGIATLLLAAIAPAAQADVTVSVSGNTALANISLPGGMGADVTLVFDSVQNLDASTLNISAQLVNVNDPALLSRLPSPAASIPAAFPVLITVEPPAAGGLSFQNAYTLEVHTHNLGYAPGTPLRLFKAPLGGSFEDITSDVLAGSVRARGRGGAFSQFMIVADMRATNDVANAKFSALDYRLNNAVMPADLRSQLNSTLGLARTAYNSADYVAAIARIDDLLSQVQAAAGTSLANVWRAQRDLDNIAGGLLGQGSTLRFTLARLRDFGA</sequence>
<comment type="caution">
    <text evidence="2">The sequence shown here is derived from an EMBL/GenBank/DDBJ whole genome shotgun (WGS) entry which is preliminary data.</text>
</comment>
<evidence type="ECO:0008006" key="4">
    <source>
        <dbReference type="Google" id="ProtNLM"/>
    </source>
</evidence>
<evidence type="ECO:0000256" key="1">
    <source>
        <dbReference type="SAM" id="SignalP"/>
    </source>
</evidence>
<accession>A0ABN1IH60</accession>
<keyword evidence="3" id="KW-1185">Reference proteome</keyword>
<dbReference type="InterPro" id="IPR046511">
    <property type="entry name" value="DUF6689"/>
</dbReference>
<feature type="chain" id="PRO_5045507861" description="Cohesin domain-containing protein" evidence="1">
    <location>
        <begin position="28"/>
        <end position="279"/>
    </location>
</feature>
<dbReference type="EMBL" id="BAAAEU010000007">
    <property type="protein sequence ID" value="GAA0713365.1"/>
    <property type="molecule type" value="Genomic_DNA"/>
</dbReference>
<proteinExistence type="predicted"/>
<keyword evidence="1" id="KW-0732">Signal</keyword>
<feature type="signal peptide" evidence="1">
    <location>
        <begin position="1"/>
        <end position="27"/>
    </location>
</feature>
<reference evidence="2 3" key="1">
    <citation type="journal article" date="2019" name="Int. J. Syst. Evol. Microbiol.">
        <title>The Global Catalogue of Microorganisms (GCM) 10K type strain sequencing project: providing services to taxonomists for standard genome sequencing and annotation.</title>
        <authorList>
            <consortium name="The Broad Institute Genomics Platform"/>
            <consortium name="The Broad Institute Genome Sequencing Center for Infectious Disease"/>
            <person name="Wu L."/>
            <person name="Ma J."/>
        </authorList>
    </citation>
    <scope>NUCLEOTIDE SEQUENCE [LARGE SCALE GENOMIC DNA]</scope>
    <source>
        <strain evidence="2 3">JCM 15421</strain>
    </source>
</reference>